<dbReference type="SUPFAM" id="SSF48452">
    <property type="entry name" value="TPR-like"/>
    <property type="match status" value="1"/>
</dbReference>
<evidence type="ECO:0000313" key="2">
    <source>
        <dbReference type="Proteomes" id="UP000246099"/>
    </source>
</evidence>
<accession>A0ABM6W9M8</accession>
<dbReference type="Pfam" id="PF12771">
    <property type="entry name" value="SusD-like_2"/>
    <property type="match status" value="1"/>
</dbReference>
<gene>
    <name evidence="1" type="ORF">DLD77_02460</name>
</gene>
<dbReference type="Gene3D" id="1.25.40.390">
    <property type="match status" value="1"/>
</dbReference>
<dbReference type="InterPro" id="IPR041662">
    <property type="entry name" value="SusD-like_2"/>
</dbReference>
<protein>
    <recommendedName>
        <fullName evidence="3">SusD/RagB family nutrient-binding outer membrane lipoprotein</fullName>
    </recommendedName>
</protein>
<evidence type="ECO:0008006" key="3">
    <source>
        <dbReference type="Google" id="ProtNLM"/>
    </source>
</evidence>
<dbReference type="EMBL" id="CP029600">
    <property type="protein sequence ID" value="AWO00641.1"/>
    <property type="molecule type" value="Genomic_DNA"/>
</dbReference>
<evidence type="ECO:0000313" key="1">
    <source>
        <dbReference type="EMBL" id="AWO00641.1"/>
    </source>
</evidence>
<reference evidence="1 2" key="1">
    <citation type="submission" date="2018-05" db="EMBL/GenBank/DDBJ databases">
        <title>Chitinophaga sp. nov., isolated from rhizosphere soil of Alhagi.</title>
        <authorList>
            <person name="Liu Y."/>
        </authorList>
    </citation>
    <scope>NUCLEOTIDE SEQUENCE [LARGE SCALE GENOMIC DNA]</scope>
    <source>
        <strain evidence="1 2">T22</strain>
    </source>
</reference>
<keyword evidence="2" id="KW-1185">Reference proteome</keyword>
<name>A0ABM6W9M8_9BACT</name>
<dbReference type="Proteomes" id="UP000246099">
    <property type="component" value="Chromosome"/>
</dbReference>
<proteinExistence type="predicted"/>
<organism evidence="1 2">
    <name type="scientific">Chitinophaga alhagiae</name>
    <dbReference type="NCBI Taxonomy" id="2203219"/>
    <lineage>
        <taxon>Bacteria</taxon>
        <taxon>Pseudomonadati</taxon>
        <taxon>Bacteroidota</taxon>
        <taxon>Chitinophagia</taxon>
        <taxon>Chitinophagales</taxon>
        <taxon>Chitinophagaceae</taxon>
        <taxon>Chitinophaga</taxon>
    </lineage>
</organism>
<dbReference type="InterPro" id="IPR011990">
    <property type="entry name" value="TPR-like_helical_dom_sf"/>
</dbReference>
<sequence length="536" mass="59566">MQIMNYIKHIRNICLFAGLLATASCKKNFETINTPPLDATDASTPEVFNSVISSLPLDAGEQSVLHAWIYPITQQAIITSGSYPYENAINGLWANYYGALANYRIIEDRISKESNPASMNNVYAMLKTVMAYKTIKMTNYFGSMPYSEAGYAAIKKAAAYKVPYDKQEDIYAAVLADLKWAVDNLAAGADQYSVGNHETLLKNNVALWVKFANSLRLQVALTMHDKNAALATTHVTEALGKPLLETGENIGLWPTQIPGLKFEWRQWSFSANCYLRLGSTMWNLMSSSNAPDGSGIFDVRAKVFFEGNNANQWAAYPQNPLTTTPSEGGAPYDFNKRDAAWADKGAGCIYSPFNFYFEKDITTIPELILTAAQVYLLKAEAYNRGIGVAASPALAKAEYDKGIAASVNMWKGIAFNSPQWTENKPASATATPAELTAITTNPVTAYNLGNAATALRQIYAQYWIDAFRQPWDAWTLLRRTGGKTPMSAANTDYYNKNFSSYTRFVYPQEEFNFNFENWRAETNSTDVSTTKLWIMP</sequence>